<dbReference type="InterPro" id="IPR042099">
    <property type="entry name" value="ANL_N_sf"/>
</dbReference>
<dbReference type="GO" id="GO:0022857">
    <property type="term" value="F:transmembrane transporter activity"/>
    <property type="evidence" value="ECO:0007669"/>
    <property type="project" value="TreeGrafter"/>
</dbReference>
<dbReference type="Proteomes" id="UP000054321">
    <property type="component" value="Unassembled WGS sequence"/>
</dbReference>
<evidence type="ECO:0000256" key="2">
    <source>
        <dbReference type="ARBA" id="ARBA00022692"/>
    </source>
</evidence>
<evidence type="ECO:0000256" key="5">
    <source>
        <dbReference type="SAM" id="Phobius"/>
    </source>
</evidence>
<dbReference type="HOGENOM" id="CLU_427052_0_0_1"/>
<reference evidence="7 8" key="1">
    <citation type="submission" date="2014-04" db="EMBL/GenBank/DDBJ databases">
        <authorList>
            <consortium name="DOE Joint Genome Institute"/>
            <person name="Kuo A."/>
            <person name="Martino E."/>
            <person name="Perotto S."/>
            <person name="Kohler A."/>
            <person name="Nagy L.G."/>
            <person name="Floudas D."/>
            <person name="Copeland A."/>
            <person name="Barry K.W."/>
            <person name="Cichocki N."/>
            <person name="Veneault-Fourrey C."/>
            <person name="LaButti K."/>
            <person name="Lindquist E.A."/>
            <person name="Lipzen A."/>
            <person name="Lundell T."/>
            <person name="Morin E."/>
            <person name="Murat C."/>
            <person name="Sun H."/>
            <person name="Tunlid A."/>
            <person name="Henrissat B."/>
            <person name="Grigoriev I.V."/>
            <person name="Hibbett D.S."/>
            <person name="Martin F."/>
            <person name="Nordberg H.P."/>
            <person name="Cantor M.N."/>
            <person name="Hua S.X."/>
        </authorList>
    </citation>
    <scope>NUCLEOTIDE SEQUENCE [LARGE SCALE GENOMIC DNA]</scope>
    <source>
        <strain evidence="7 8">Zn</strain>
    </source>
</reference>
<dbReference type="InParanoid" id="A0A0C3GUI1"/>
<evidence type="ECO:0000259" key="6">
    <source>
        <dbReference type="Pfam" id="PF00501"/>
    </source>
</evidence>
<feature type="transmembrane region" description="Helical" evidence="5">
    <location>
        <begin position="79"/>
        <end position="101"/>
    </location>
</feature>
<sequence>MLPTLPIPAGFELRPRQRGNFCHRRLAWSIVGNLVSATAHSRTQAIIGGAFFGLGFACRLIGYPGILELVPKNRRPITFALLQTSLLPTGFGIVICMSVAPTHTWRWTYWIDLIIGCISLIMAFLFYHPVVLEDISWTWSQIKQFDLFGSTLFAGAILGPSIGIINGLYVYPWTDAKTFMPVVLFFILIGIVFWWCKSPYNKYPVFPVEMLYEGQFFNNPPYSLAFLSICTSTTIAVFLPQVGTLFTQDPIEIGWNACAYQLSHFLFYPVSGTIFTKWPYARPQLLTYCLLVTLSNAICATVVTERGPATFFIIVMGIFHAGAQVVAFSQVLLYLRKKIFFVGVCVFYMIWALLGTSGSIIFSVISRHVLGRELEKDVIVPLVKAGMSPEKAGEVLQALLAAKSPGSASGVLTTVDPILLGVAGHGIQKALAESYRFPYLVSIALGGFACVLAAFSANVAGQMTNELQKNDRLNLYYKLEEHAKSGKYANKPFLIFEGRTWTFRETYETVLRYGSYFVNELGIKPKEMVAIDFTNSNRYIFVWLGLWSIGAVPAFINYNLTGKPLSHCIKASTARVVLIDSDIEGQFTPAILEEIQSMTSPDGKKPLRFVVHDDKLESHILGLTPQRMLDAIRAGLAMSDA</sequence>
<comment type="subcellular location">
    <subcellularLocation>
        <location evidence="1">Membrane</location>
        <topology evidence="1">Multi-pass membrane protein</topology>
    </subcellularLocation>
</comment>
<dbReference type="InterPro" id="IPR000873">
    <property type="entry name" value="AMP-dep_synth/lig_dom"/>
</dbReference>
<evidence type="ECO:0000256" key="3">
    <source>
        <dbReference type="ARBA" id="ARBA00022989"/>
    </source>
</evidence>
<accession>A0A0C3GUI1</accession>
<dbReference type="PANTHER" id="PTHR23501:SF109">
    <property type="entry name" value="MAJOR FACILITATOR SUPERFAMILY (MFS) PROFILE DOMAIN-CONTAINING PROTEIN-RELATED"/>
    <property type="match status" value="1"/>
</dbReference>
<feature type="transmembrane region" description="Helical" evidence="5">
    <location>
        <begin position="340"/>
        <end position="365"/>
    </location>
</feature>
<dbReference type="Gene3D" id="1.20.1250.20">
    <property type="entry name" value="MFS general substrate transporter like domains"/>
    <property type="match status" value="1"/>
</dbReference>
<feature type="domain" description="AMP-dependent synthetase/ligase" evidence="6">
    <location>
        <begin position="486"/>
        <end position="585"/>
    </location>
</feature>
<dbReference type="GO" id="GO:0005886">
    <property type="term" value="C:plasma membrane"/>
    <property type="evidence" value="ECO:0007669"/>
    <property type="project" value="TreeGrafter"/>
</dbReference>
<dbReference type="STRING" id="913774.A0A0C3GUI1"/>
<dbReference type="EMBL" id="KN832891">
    <property type="protein sequence ID" value="KIM94046.1"/>
    <property type="molecule type" value="Genomic_DNA"/>
</dbReference>
<feature type="transmembrane region" description="Helical" evidence="5">
    <location>
        <begin position="178"/>
        <end position="196"/>
    </location>
</feature>
<feature type="transmembrane region" description="Helical" evidence="5">
    <location>
        <begin position="309"/>
        <end position="333"/>
    </location>
</feature>
<reference evidence="8" key="2">
    <citation type="submission" date="2015-01" db="EMBL/GenBank/DDBJ databases">
        <title>Evolutionary Origins and Diversification of the Mycorrhizal Mutualists.</title>
        <authorList>
            <consortium name="DOE Joint Genome Institute"/>
            <consortium name="Mycorrhizal Genomics Consortium"/>
            <person name="Kohler A."/>
            <person name="Kuo A."/>
            <person name="Nagy L.G."/>
            <person name="Floudas D."/>
            <person name="Copeland A."/>
            <person name="Barry K.W."/>
            <person name="Cichocki N."/>
            <person name="Veneault-Fourrey C."/>
            <person name="LaButti K."/>
            <person name="Lindquist E.A."/>
            <person name="Lipzen A."/>
            <person name="Lundell T."/>
            <person name="Morin E."/>
            <person name="Murat C."/>
            <person name="Riley R."/>
            <person name="Ohm R."/>
            <person name="Sun H."/>
            <person name="Tunlid A."/>
            <person name="Henrissat B."/>
            <person name="Grigoriev I.V."/>
            <person name="Hibbett D.S."/>
            <person name="Martin F."/>
        </authorList>
    </citation>
    <scope>NUCLEOTIDE SEQUENCE [LARGE SCALE GENOMIC DNA]</scope>
    <source>
        <strain evidence="8">Zn</strain>
    </source>
</reference>
<dbReference type="SUPFAM" id="SSF103473">
    <property type="entry name" value="MFS general substrate transporter"/>
    <property type="match status" value="2"/>
</dbReference>
<evidence type="ECO:0000313" key="8">
    <source>
        <dbReference type="Proteomes" id="UP000054321"/>
    </source>
</evidence>
<organism evidence="7 8">
    <name type="scientific">Oidiodendron maius (strain Zn)</name>
    <dbReference type="NCBI Taxonomy" id="913774"/>
    <lineage>
        <taxon>Eukaryota</taxon>
        <taxon>Fungi</taxon>
        <taxon>Dikarya</taxon>
        <taxon>Ascomycota</taxon>
        <taxon>Pezizomycotina</taxon>
        <taxon>Leotiomycetes</taxon>
        <taxon>Leotiomycetes incertae sedis</taxon>
        <taxon>Myxotrichaceae</taxon>
        <taxon>Oidiodendron</taxon>
    </lineage>
</organism>
<evidence type="ECO:0000256" key="1">
    <source>
        <dbReference type="ARBA" id="ARBA00004141"/>
    </source>
</evidence>
<feature type="transmembrane region" description="Helical" evidence="5">
    <location>
        <begin position="439"/>
        <end position="460"/>
    </location>
</feature>
<keyword evidence="2 5" id="KW-0812">Transmembrane</keyword>
<keyword evidence="4 5" id="KW-0472">Membrane</keyword>
<keyword evidence="3 5" id="KW-1133">Transmembrane helix</keyword>
<evidence type="ECO:0000256" key="4">
    <source>
        <dbReference type="ARBA" id="ARBA00023136"/>
    </source>
</evidence>
<feature type="transmembrane region" description="Helical" evidence="5">
    <location>
        <begin position="107"/>
        <end position="127"/>
    </location>
</feature>
<keyword evidence="8" id="KW-1185">Reference proteome</keyword>
<dbReference type="Pfam" id="PF00501">
    <property type="entry name" value="AMP-binding"/>
    <property type="match status" value="1"/>
</dbReference>
<evidence type="ECO:0000313" key="7">
    <source>
        <dbReference type="EMBL" id="KIM94046.1"/>
    </source>
</evidence>
<feature type="transmembrane region" description="Helical" evidence="5">
    <location>
        <begin position="45"/>
        <end position="67"/>
    </location>
</feature>
<protein>
    <recommendedName>
        <fullName evidence="6">AMP-dependent synthetase/ligase domain-containing protein</fullName>
    </recommendedName>
</protein>
<feature type="transmembrane region" description="Helical" evidence="5">
    <location>
        <begin position="540"/>
        <end position="560"/>
    </location>
</feature>
<feature type="transmembrane region" description="Helical" evidence="5">
    <location>
        <begin position="147"/>
        <end position="172"/>
    </location>
</feature>
<dbReference type="OrthoDB" id="10253869at2759"/>
<dbReference type="SUPFAM" id="SSF56801">
    <property type="entry name" value="Acetyl-CoA synthetase-like"/>
    <property type="match status" value="1"/>
</dbReference>
<name>A0A0C3GUI1_OIDMZ</name>
<gene>
    <name evidence="7" type="ORF">OIDMADRAFT_60884</name>
</gene>
<dbReference type="PANTHER" id="PTHR23501">
    <property type="entry name" value="MAJOR FACILITATOR SUPERFAMILY"/>
    <property type="match status" value="1"/>
</dbReference>
<proteinExistence type="predicted"/>
<dbReference type="AlphaFoldDB" id="A0A0C3GUI1"/>
<dbReference type="InterPro" id="IPR036259">
    <property type="entry name" value="MFS_trans_sf"/>
</dbReference>
<dbReference type="Gene3D" id="3.40.50.12780">
    <property type="entry name" value="N-terminal domain of ligase-like"/>
    <property type="match status" value="1"/>
</dbReference>